<evidence type="ECO:0000256" key="1">
    <source>
        <dbReference type="ARBA" id="ARBA00022679"/>
    </source>
</evidence>
<evidence type="ECO:0000259" key="3">
    <source>
        <dbReference type="Pfam" id="PF00294"/>
    </source>
</evidence>
<dbReference type="Pfam" id="PF00294">
    <property type="entry name" value="PfkB"/>
    <property type="match status" value="1"/>
</dbReference>
<dbReference type="PANTHER" id="PTHR42909:SF4">
    <property type="entry name" value="CARBOHYDRATE KINASE, PFKB FAMILY"/>
    <property type="match status" value="1"/>
</dbReference>
<dbReference type="PROSITE" id="PS00583">
    <property type="entry name" value="PFKB_KINASES_1"/>
    <property type="match status" value="1"/>
</dbReference>
<dbReference type="EMBL" id="JBCEWA010000002">
    <property type="protein sequence ID" value="MEL5987593.1"/>
    <property type="molecule type" value="Genomic_DNA"/>
</dbReference>
<dbReference type="InterPro" id="IPR011611">
    <property type="entry name" value="PfkB_dom"/>
</dbReference>
<dbReference type="InterPro" id="IPR036390">
    <property type="entry name" value="WH_DNA-bd_sf"/>
</dbReference>
<evidence type="ECO:0000313" key="4">
    <source>
        <dbReference type="EMBL" id="MEL5987593.1"/>
    </source>
</evidence>
<dbReference type="GO" id="GO:0016301">
    <property type="term" value="F:kinase activity"/>
    <property type="evidence" value="ECO:0007669"/>
    <property type="project" value="UniProtKB-KW"/>
</dbReference>
<dbReference type="PANTHER" id="PTHR42909">
    <property type="entry name" value="ZGC:136858"/>
    <property type="match status" value="1"/>
</dbReference>
<dbReference type="SUPFAM" id="SSF46785">
    <property type="entry name" value="Winged helix' DNA-binding domain"/>
    <property type="match status" value="1"/>
</dbReference>
<keyword evidence="2 4" id="KW-0418">Kinase</keyword>
<dbReference type="Gene3D" id="3.40.1190.20">
    <property type="match status" value="1"/>
</dbReference>
<dbReference type="InterPro" id="IPR029056">
    <property type="entry name" value="Ribokinase-like"/>
</dbReference>
<proteinExistence type="predicted"/>
<dbReference type="Pfam" id="PF13412">
    <property type="entry name" value="HTH_24"/>
    <property type="match status" value="1"/>
</dbReference>
<keyword evidence="5" id="KW-1185">Reference proteome</keyword>
<name>A0ABU9LKQ1_9BACL</name>
<evidence type="ECO:0000256" key="2">
    <source>
        <dbReference type="ARBA" id="ARBA00022777"/>
    </source>
</evidence>
<dbReference type="RefSeq" id="WP_068451619.1">
    <property type="nucleotide sequence ID" value="NZ_CP147847.1"/>
</dbReference>
<dbReference type="CDD" id="cd01941">
    <property type="entry name" value="YeiC_kinase_like"/>
    <property type="match status" value="1"/>
</dbReference>
<feature type="domain" description="Carbohydrate kinase PfkB" evidence="3">
    <location>
        <begin position="60"/>
        <end position="340"/>
    </location>
</feature>
<keyword evidence="1" id="KW-0808">Transferase</keyword>
<organism evidence="4 5">
    <name type="scientific">Kurthia gibsonii</name>
    <dbReference type="NCBI Taxonomy" id="33946"/>
    <lineage>
        <taxon>Bacteria</taxon>
        <taxon>Bacillati</taxon>
        <taxon>Bacillota</taxon>
        <taxon>Bacilli</taxon>
        <taxon>Bacillales</taxon>
        <taxon>Caryophanaceae</taxon>
        <taxon>Kurthia</taxon>
    </lineage>
</organism>
<dbReference type="SUPFAM" id="SSF53613">
    <property type="entry name" value="Ribokinase-like"/>
    <property type="match status" value="1"/>
</dbReference>
<dbReference type="Proteomes" id="UP001398420">
    <property type="component" value="Unassembled WGS sequence"/>
</dbReference>
<protein>
    <submittedName>
        <fullName evidence="4">PfkB family carbohydrate kinase</fullName>
    </submittedName>
</protein>
<comment type="caution">
    <text evidence="4">The sequence shown here is derived from an EMBL/GenBank/DDBJ whole genome shotgun (WGS) entry which is preliminary data.</text>
</comment>
<dbReference type="InterPro" id="IPR036388">
    <property type="entry name" value="WH-like_DNA-bd_sf"/>
</dbReference>
<sequence>MTLTEREQALIQLIKENPFMQQQEMAEKLEMSRPALANLISGLVKKGKIIGRAYVLPKENKIICIGGANMDRKLHLKGQVQMGTSNPVTSTESVGGVARNIAENLGRLGHQVSLLTTAGKDSDWQAIVAASNAFIHLEEVEQLEQCSTGSYTAIMDEQGELVMATANMDVYDALTPQILMKHEHVLSTAPAIIVDLNCPKETVDYIQQFAVTREVPLIIVPVSSPKMNRMPTTLEGVTWFICNTDEAETLTNRTITSEADYLQAIQEIAQMGVENVVITAGAKGVYAANKNLMPTHFEARAANQIEDVTGAGDAFVSAVVHAWLEKYTFEQTIQAGLINAKNTLESKFTVRPELTKQSLEQELED</sequence>
<reference evidence="4 5" key="1">
    <citation type="submission" date="2024-04" db="EMBL/GenBank/DDBJ databases">
        <authorList>
            <person name="Wu Y.S."/>
            <person name="Zhang L."/>
        </authorList>
    </citation>
    <scope>NUCLEOTIDE SEQUENCE [LARGE SCALE GENOMIC DNA]</scope>
    <source>
        <strain evidence="4 5">KG-01</strain>
    </source>
</reference>
<accession>A0ABU9LKQ1</accession>
<dbReference type="Gene3D" id="1.10.10.10">
    <property type="entry name" value="Winged helix-like DNA-binding domain superfamily/Winged helix DNA-binding domain"/>
    <property type="match status" value="1"/>
</dbReference>
<gene>
    <name evidence="4" type="ORF">AAF454_04015</name>
</gene>
<dbReference type="PROSITE" id="PS00584">
    <property type="entry name" value="PFKB_KINASES_2"/>
    <property type="match status" value="1"/>
</dbReference>
<dbReference type="InterPro" id="IPR002173">
    <property type="entry name" value="Carboh/pur_kinase_PfkB_CS"/>
</dbReference>
<evidence type="ECO:0000313" key="5">
    <source>
        <dbReference type="Proteomes" id="UP001398420"/>
    </source>
</evidence>